<dbReference type="PANTHER" id="PTHR46233:SF3">
    <property type="entry name" value="HYDROXYACYLGLUTATHIONE HYDROLASE GLOC"/>
    <property type="match status" value="1"/>
</dbReference>
<evidence type="ECO:0000256" key="1">
    <source>
        <dbReference type="ARBA" id="ARBA00001947"/>
    </source>
</evidence>
<evidence type="ECO:0000313" key="7">
    <source>
        <dbReference type="Proteomes" id="UP000238823"/>
    </source>
</evidence>
<dbReference type="AlphaFoldDB" id="A0A2S9Y148"/>
<gene>
    <name evidence="6" type="primary">pksB</name>
    <name evidence="6" type="ORF">ENSA7_64570</name>
</gene>
<evidence type="ECO:0000313" key="6">
    <source>
        <dbReference type="EMBL" id="PRP98825.1"/>
    </source>
</evidence>
<protein>
    <submittedName>
        <fullName evidence="6">Putative polyketide biosynthesis zinc-dependent hydrolase PksB</fullName>
        <ecNumber evidence="6">3.-.-.-</ecNumber>
    </submittedName>
</protein>
<reference evidence="6 7" key="1">
    <citation type="submission" date="2018-03" db="EMBL/GenBank/DDBJ databases">
        <title>Draft Genome Sequences of the Obligatory Marine Myxobacteria Enhygromyxa salina SWB007.</title>
        <authorList>
            <person name="Poehlein A."/>
            <person name="Moghaddam J.A."/>
            <person name="Harms H."/>
            <person name="Alanjari M."/>
            <person name="Koenig G.M."/>
            <person name="Daniel R."/>
            <person name="Schaeberle T.F."/>
        </authorList>
    </citation>
    <scope>NUCLEOTIDE SEQUENCE [LARGE SCALE GENOMIC DNA]</scope>
    <source>
        <strain evidence="6 7">SWB007</strain>
    </source>
</reference>
<dbReference type="SUPFAM" id="SSF56281">
    <property type="entry name" value="Metallo-hydrolase/oxidoreductase"/>
    <property type="match status" value="1"/>
</dbReference>
<comment type="caution">
    <text evidence="6">The sequence shown here is derived from an EMBL/GenBank/DDBJ whole genome shotgun (WGS) entry which is preliminary data.</text>
</comment>
<comment type="cofactor">
    <cofactor evidence="1">
        <name>Zn(2+)</name>
        <dbReference type="ChEBI" id="CHEBI:29105"/>
    </cofactor>
</comment>
<keyword evidence="3 6" id="KW-0378">Hydrolase</keyword>
<dbReference type="InterPro" id="IPR036866">
    <property type="entry name" value="RibonucZ/Hydroxyglut_hydro"/>
</dbReference>
<dbReference type="Gene3D" id="3.60.15.10">
    <property type="entry name" value="Ribonuclease Z/Hydroxyacylglutathione hydrolase-like"/>
    <property type="match status" value="1"/>
</dbReference>
<keyword evidence="2" id="KW-0479">Metal-binding</keyword>
<dbReference type="Proteomes" id="UP000238823">
    <property type="component" value="Unassembled WGS sequence"/>
</dbReference>
<dbReference type="InterPro" id="IPR051453">
    <property type="entry name" value="MBL_Glyoxalase_II"/>
</dbReference>
<dbReference type="OrthoDB" id="9802991at2"/>
<dbReference type="Pfam" id="PF00753">
    <property type="entry name" value="Lactamase_B"/>
    <property type="match status" value="1"/>
</dbReference>
<proteinExistence type="predicted"/>
<sequence>MTFGRCCAGGATFRRVPEIPALEIVQLEVGLLQNFCEVIGCPRTGKAALVDPAFEVDRLMKIVRERAWTVETILLTHTHDDHVAGLDEAAAETGAVVRCHPLEVDVARRFAARVEPVADSEDVWIGEGRMRAIWAPGHTPGCVCWYGPETEGLVTGDVLFVGSCGGVSYEGSDPKAMVDTLQRKLGSLPEQTRLYPGHDYGKTPTSTLMWEFASNPALRADTLEAFCAYKRVAVPT</sequence>
<dbReference type="GO" id="GO:0016787">
    <property type="term" value="F:hydrolase activity"/>
    <property type="evidence" value="ECO:0007669"/>
    <property type="project" value="UniProtKB-KW"/>
</dbReference>
<dbReference type="PANTHER" id="PTHR46233">
    <property type="entry name" value="HYDROXYACYLGLUTATHIONE HYDROLASE GLOC"/>
    <property type="match status" value="1"/>
</dbReference>
<dbReference type="EC" id="3.-.-.-" evidence="6"/>
<dbReference type="SMART" id="SM00849">
    <property type="entry name" value="Lactamase_B"/>
    <property type="match status" value="1"/>
</dbReference>
<evidence type="ECO:0000256" key="4">
    <source>
        <dbReference type="ARBA" id="ARBA00022833"/>
    </source>
</evidence>
<feature type="domain" description="Metallo-beta-lactamase" evidence="5">
    <location>
        <begin position="33"/>
        <end position="198"/>
    </location>
</feature>
<dbReference type="EMBL" id="PVNL01000123">
    <property type="protein sequence ID" value="PRP98825.1"/>
    <property type="molecule type" value="Genomic_DNA"/>
</dbReference>
<dbReference type="GO" id="GO:0046872">
    <property type="term" value="F:metal ion binding"/>
    <property type="evidence" value="ECO:0007669"/>
    <property type="project" value="UniProtKB-KW"/>
</dbReference>
<evidence type="ECO:0000259" key="5">
    <source>
        <dbReference type="SMART" id="SM00849"/>
    </source>
</evidence>
<dbReference type="InterPro" id="IPR001279">
    <property type="entry name" value="Metallo-B-lactamas"/>
</dbReference>
<name>A0A2S9Y148_9BACT</name>
<organism evidence="6 7">
    <name type="scientific">Enhygromyxa salina</name>
    <dbReference type="NCBI Taxonomy" id="215803"/>
    <lineage>
        <taxon>Bacteria</taxon>
        <taxon>Pseudomonadati</taxon>
        <taxon>Myxococcota</taxon>
        <taxon>Polyangia</taxon>
        <taxon>Nannocystales</taxon>
        <taxon>Nannocystaceae</taxon>
        <taxon>Enhygromyxa</taxon>
    </lineage>
</organism>
<accession>A0A2S9Y148</accession>
<evidence type="ECO:0000256" key="3">
    <source>
        <dbReference type="ARBA" id="ARBA00022801"/>
    </source>
</evidence>
<keyword evidence="4" id="KW-0862">Zinc</keyword>
<evidence type="ECO:0000256" key="2">
    <source>
        <dbReference type="ARBA" id="ARBA00022723"/>
    </source>
</evidence>